<dbReference type="EMBL" id="GG738881">
    <property type="protein sequence ID" value="EFC42219.1"/>
    <property type="molecule type" value="Genomic_DNA"/>
</dbReference>
<dbReference type="Gene3D" id="3.80.10.10">
    <property type="entry name" value="Ribonuclease Inhibitor"/>
    <property type="match status" value="2"/>
</dbReference>
<dbReference type="OrthoDB" id="1928346at2759"/>
<dbReference type="SUPFAM" id="SSF52047">
    <property type="entry name" value="RNI-like"/>
    <property type="match status" value="1"/>
</dbReference>
<protein>
    <submittedName>
        <fullName evidence="1">Predicted protein</fullName>
    </submittedName>
</protein>
<keyword evidence="2" id="KW-1185">Reference proteome</keyword>
<dbReference type="InterPro" id="IPR001611">
    <property type="entry name" value="Leu-rich_rpt"/>
</dbReference>
<organism evidence="2">
    <name type="scientific">Naegleria gruberi</name>
    <name type="common">Amoeba</name>
    <dbReference type="NCBI Taxonomy" id="5762"/>
    <lineage>
        <taxon>Eukaryota</taxon>
        <taxon>Discoba</taxon>
        <taxon>Heterolobosea</taxon>
        <taxon>Tetramitia</taxon>
        <taxon>Eutetramitia</taxon>
        <taxon>Vahlkampfiidae</taxon>
        <taxon>Naegleria</taxon>
    </lineage>
</organism>
<dbReference type="InterPro" id="IPR032675">
    <property type="entry name" value="LRR_dom_sf"/>
</dbReference>
<proteinExistence type="predicted"/>
<dbReference type="InParanoid" id="D2VLX6"/>
<gene>
    <name evidence="1" type="ORF">NAEGRDRAFT_69934</name>
</gene>
<name>D2VLX6_NAEGR</name>
<dbReference type="AlphaFoldDB" id="D2VLX6"/>
<accession>D2VLX6</accession>
<sequence>MACRNFHQWVLANVKVATLDFKDNSEDVIYECARLGAFRKVEKVIMKNCEFKLKKLFENHAQEWLALCCDLNCSDFDSLYKFKDFETFSLNRAGNDWTSYRRISQFDKLRVLKLIGCGFQGPSTDWWFNFLATRKPDLKIVDLSNCQLTWYGLNLVGSISSLESLNVGRYESWEELKPFTKWNMPNLTFLNISGFHISEAVPDICKLTKLQTLKMECGRVQHEKPWKQFAETIFPNLTVLDMSKNSVSVDALKPMHNLTSLNLTKCGINNDHLEKLFNGLLTKIAILDISENDISDLGIFRICLSEYSSTLRSITCIPHKSLLTSVSVKDIVNSPYLQNLTLLNLCGNDIGSAGLKLLSDSNLVKLKVLKLCRNSLSESSMLNFANGNIRNLTDIDFSPDSVPESKFKDAFPLLKTLNRRAIKR</sequence>
<dbReference type="Proteomes" id="UP000006671">
    <property type="component" value="Unassembled WGS sequence"/>
</dbReference>
<evidence type="ECO:0000313" key="1">
    <source>
        <dbReference type="EMBL" id="EFC42219.1"/>
    </source>
</evidence>
<evidence type="ECO:0000313" key="2">
    <source>
        <dbReference type="Proteomes" id="UP000006671"/>
    </source>
</evidence>
<dbReference type="InterPro" id="IPR052595">
    <property type="entry name" value="LRRC69/RLP"/>
</dbReference>
<dbReference type="GeneID" id="8851707"/>
<dbReference type="RefSeq" id="XP_002674963.1">
    <property type="nucleotide sequence ID" value="XM_002674917.1"/>
</dbReference>
<dbReference type="Pfam" id="PF13516">
    <property type="entry name" value="LRR_6"/>
    <property type="match status" value="3"/>
</dbReference>
<dbReference type="VEuPathDB" id="AmoebaDB:NAEGRDRAFT_69934"/>
<dbReference type="KEGG" id="ngr:NAEGRDRAFT_69934"/>
<dbReference type="PANTHER" id="PTHR48057">
    <property type="entry name" value="LEUCINE-RICH REPEAT SERINE/THREONINE-PROTEIN KINASE 1"/>
    <property type="match status" value="1"/>
</dbReference>
<reference evidence="1 2" key="1">
    <citation type="journal article" date="2010" name="Cell">
        <title>The genome of Naegleria gruberi illuminates early eukaryotic versatility.</title>
        <authorList>
            <person name="Fritz-Laylin L.K."/>
            <person name="Prochnik S.E."/>
            <person name="Ginger M.L."/>
            <person name="Dacks J.B."/>
            <person name="Carpenter M.L."/>
            <person name="Field M.C."/>
            <person name="Kuo A."/>
            <person name="Paredez A."/>
            <person name="Chapman J."/>
            <person name="Pham J."/>
            <person name="Shu S."/>
            <person name="Neupane R."/>
            <person name="Cipriano M."/>
            <person name="Mancuso J."/>
            <person name="Tu H."/>
            <person name="Salamov A."/>
            <person name="Lindquist E."/>
            <person name="Shapiro H."/>
            <person name="Lucas S."/>
            <person name="Grigoriev I.V."/>
            <person name="Cande W.Z."/>
            <person name="Fulton C."/>
            <person name="Rokhsar D.S."/>
            <person name="Dawson S.C."/>
        </authorList>
    </citation>
    <scope>NUCLEOTIDE SEQUENCE [LARGE SCALE GENOMIC DNA]</scope>
    <source>
        <strain evidence="1 2">NEG-M</strain>
    </source>
</reference>